<dbReference type="InterPro" id="IPR051270">
    <property type="entry name" value="Tyrosine-tRNA_ligase_regulator"/>
</dbReference>
<dbReference type="Gene3D" id="2.40.50.140">
    <property type="entry name" value="Nucleic acid-binding proteins"/>
    <property type="match status" value="1"/>
</dbReference>
<dbReference type="NCBIfam" id="NF007495">
    <property type="entry name" value="PRK10089.1-4"/>
    <property type="match status" value="1"/>
</dbReference>
<proteinExistence type="predicted"/>
<protein>
    <submittedName>
        <fullName evidence="5">tRNA-binding protein</fullName>
    </submittedName>
</protein>
<organism evidence="5 6">
    <name type="scientific">Mucilaginibacter gossypiicola</name>
    <dbReference type="NCBI Taxonomy" id="551995"/>
    <lineage>
        <taxon>Bacteria</taxon>
        <taxon>Pseudomonadati</taxon>
        <taxon>Bacteroidota</taxon>
        <taxon>Sphingobacteriia</taxon>
        <taxon>Sphingobacteriales</taxon>
        <taxon>Sphingobacteriaceae</taxon>
        <taxon>Mucilaginibacter</taxon>
    </lineage>
</organism>
<dbReference type="PANTHER" id="PTHR11586">
    <property type="entry name" value="TRNA-AMINOACYLATION COFACTOR ARC1 FAMILY MEMBER"/>
    <property type="match status" value="1"/>
</dbReference>
<accession>A0A1H8TDA1</accession>
<keyword evidence="2 3" id="KW-0694">RNA-binding</keyword>
<dbReference type="EMBL" id="FOCL01000015">
    <property type="protein sequence ID" value="SEO88872.1"/>
    <property type="molecule type" value="Genomic_DNA"/>
</dbReference>
<name>A0A1H8TDA1_9SPHI</name>
<evidence type="ECO:0000256" key="2">
    <source>
        <dbReference type="ARBA" id="ARBA00022884"/>
    </source>
</evidence>
<dbReference type="SUPFAM" id="SSF50249">
    <property type="entry name" value="Nucleic acid-binding proteins"/>
    <property type="match status" value="1"/>
</dbReference>
<dbReference type="FunFam" id="2.40.50.140:FF:000165">
    <property type="entry name" value="Chaperone CsaA"/>
    <property type="match status" value="1"/>
</dbReference>
<keyword evidence="6" id="KW-1185">Reference proteome</keyword>
<evidence type="ECO:0000256" key="1">
    <source>
        <dbReference type="ARBA" id="ARBA00022555"/>
    </source>
</evidence>
<evidence type="ECO:0000313" key="6">
    <source>
        <dbReference type="Proteomes" id="UP000198942"/>
    </source>
</evidence>
<dbReference type="NCBIfam" id="TIGR02222">
    <property type="entry name" value="chap_CsaA"/>
    <property type="match status" value="1"/>
</dbReference>
<dbReference type="PROSITE" id="PS50886">
    <property type="entry name" value="TRBD"/>
    <property type="match status" value="1"/>
</dbReference>
<feature type="domain" description="TRNA-binding" evidence="4">
    <location>
        <begin position="39"/>
        <end position="142"/>
    </location>
</feature>
<gene>
    <name evidence="5" type="ORF">SAMN05192574_11565</name>
</gene>
<dbReference type="PANTHER" id="PTHR11586:SF37">
    <property type="entry name" value="TRNA-BINDING DOMAIN-CONTAINING PROTEIN"/>
    <property type="match status" value="1"/>
</dbReference>
<evidence type="ECO:0000256" key="3">
    <source>
        <dbReference type="PROSITE-ProRule" id="PRU00209"/>
    </source>
</evidence>
<dbReference type="CDD" id="cd02798">
    <property type="entry name" value="tRNA_bind_CsaA"/>
    <property type="match status" value="1"/>
</dbReference>
<dbReference type="InterPro" id="IPR008231">
    <property type="entry name" value="CsaA"/>
</dbReference>
<dbReference type="Proteomes" id="UP000198942">
    <property type="component" value="Unassembled WGS sequence"/>
</dbReference>
<keyword evidence="1 3" id="KW-0820">tRNA-binding</keyword>
<dbReference type="AlphaFoldDB" id="A0A1H8TDA1"/>
<dbReference type="InterPro" id="IPR002547">
    <property type="entry name" value="tRNA-bd_dom"/>
</dbReference>
<reference evidence="6" key="1">
    <citation type="submission" date="2016-10" db="EMBL/GenBank/DDBJ databases">
        <authorList>
            <person name="Varghese N."/>
            <person name="Submissions S."/>
        </authorList>
    </citation>
    <scope>NUCLEOTIDE SEQUENCE [LARGE SCALE GENOMIC DNA]</scope>
    <source>
        <strain evidence="6">Gh-48</strain>
    </source>
</reference>
<evidence type="ECO:0000313" key="5">
    <source>
        <dbReference type="EMBL" id="SEO88872.1"/>
    </source>
</evidence>
<dbReference type="InterPro" id="IPR012340">
    <property type="entry name" value="NA-bd_OB-fold"/>
</dbReference>
<evidence type="ECO:0000259" key="4">
    <source>
        <dbReference type="PROSITE" id="PS50886"/>
    </source>
</evidence>
<dbReference type="GO" id="GO:0000049">
    <property type="term" value="F:tRNA binding"/>
    <property type="evidence" value="ECO:0007669"/>
    <property type="project" value="UniProtKB-UniRule"/>
</dbReference>
<dbReference type="NCBIfam" id="NF007494">
    <property type="entry name" value="PRK10089.1-3"/>
    <property type="match status" value="1"/>
</dbReference>
<dbReference type="Pfam" id="PF01588">
    <property type="entry name" value="tRNA_bind"/>
    <property type="match status" value="1"/>
</dbReference>
<dbReference type="STRING" id="551995.SAMN05192574_11565"/>
<sequence>MLYALSVDGVYGFFMHVVCNYSNRHFFTFAPMETITWHDFEKVELRVGTVLEAIDFPEARKPAFKVRVDFGEFGIRWSSAQITKHYTKEQLIGRQIVGVTNFPKKQIANFMSEFLVTGFADENGDIVLTAVEKPVPNGSKLI</sequence>